<dbReference type="Pfam" id="PF25148">
    <property type="entry name" value="DUF7824"/>
    <property type="match status" value="1"/>
</dbReference>
<reference evidence="2 3" key="1">
    <citation type="submission" date="2019-04" db="EMBL/GenBank/DDBJ databases">
        <title>Pedobacter sp. RP-1-16 sp. nov., isolated from Arctic soil.</title>
        <authorList>
            <person name="Dahal R.H."/>
            <person name="Kim D.-U."/>
        </authorList>
    </citation>
    <scope>NUCLEOTIDE SEQUENCE [LARGE SCALE GENOMIC DNA]</scope>
    <source>
        <strain evidence="2 3">RP-1-16</strain>
    </source>
</reference>
<gene>
    <name evidence="2" type="ORF">FBD94_16660</name>
</gene>
<dbReference type="InterPro" id="IPR049809">
    <property type="entry name" value="YehF/YfeS-like_WGR"/>
</dbReference>
<dbReference type="InterPro" id="IPR056726">
    <property type="entry name" value="DUF7824"/>
</dbReference>
<name>A0A4U1G927_9SPHI</name>
<comment type="caution">
    <text evidence="2">The sequence shown here is derived from an EMBL/GenBank/DDBJ whole genome shotgun (WGS) entry which is preliminary data.</text>
</comment>
<accession>A0A4U1G927</accession>
<dbReference type="RefSeq" id="WP_136881036.1">
    <property type="nucleotide sequence ID" value="NZ_SWDX01000006.1"/>
</dbReference>
<dbReference type="AlphaFoldDB" id="A0A4U1G927"/>
<dbReference type="InterPro" id="IPR036930">
    <property type="entry name" value="WGR_dom_sf"/>
</dbReference>
<dbReference type="Pfam" id="PF25149">
    <property type="entry name" value="DUF7825"/>
    <property type="match status" value="1"/>
</dbReference>
<dbReference type="SUPFAM" id="SSF142921">
    <property type="entry name" value="WGR domain-like"/>
    <property type="match status" value="1"/>
</dbReference>
<dbReference type="SMART" id="SM00773">
    <property type="entry name" value="WGR"/>
    <property type="match status" value="1"/>
</dbReference>
<dbReference type="PROSITE" id="PS51977">
    <property type="entry name" value="WGR"/>
    <property type="match status" value="1"/>
</dbReference>
<dbReference type="Proteomes" id="UP000309594">
    <property type="component" value="Unassembled WGS sequence"/>
</dbReference>
<dbReference type="InterPro" id="IPR008893">
    <property type="entry name" value="WGR_domain"/>
</dbReference>
<dbReference type="InterPro" id="IPR045472">
    <property type="entry name" value="DUF6493"/>
</dbReference>
<feature type="domain" description="WGR" evidence="1">
    <location>
        <begin position="1"/>
        <end position="78"/>
    </location>
</feature>
<evidence type="ECO:0000313" key="3">
    <source>
        <dbReference type="Proteomes" id="UP000309594"/>
    </source>
</evidence>
<protein>
    <submittedName>
        <fullName evidence="2">WGR domain-containing protein</fullName>
    </submittedName>
</protein>
<dbReference type="Pfam" id="PF20103">
    <property type="entry name" value="DUF6493"/>
    <property type="match status" value="1"/>
</dbReference>
<proteinExistence type="predicted"/>
<dbReference type="InterPro" id="IPR056727">
    <property type="entry name" value="DUF7825"/>
</dbReference>
<organism evidence="2 3">
    <name type="scientific">Pedobacter hiemivivus</name>
    <dbReference type="NCBI Taxonomy" id="2530454"/>
    <lineage>
        <taxon>Bacteria</taxon>
        <taxon>Pseudomonadati</taxon>
        <taxon>Bacteroidota</taxon>
        <taxon>Sphingobacteriia</taxon>
        <taxon>Sphingobacteriales</taxon>
        <taxon>Sphingobacteriaceae</taxon>
        <taxon>Pedobacter</taxon>
    </lineage>
</organism>
<dbReference type="InterPro" id="IPR050458">
    <property type="entry name" value="LolB"/>
</dbReference>
<evidence type="ECO:0000313" key="2">
    <source>
        <dbReference type="EMBL" id="TKC59163.1"/>
    </source>
</evidence>
<evidence type="ECO:0000259" key="1">
    <source>
        <dbReference type="PROSITE" id="PS51977"/>
    </source>
</evidence>
<dbReference type="PANTHER" id="PTHR30634">
    <property type="entry name" value="OUTER MEMBRANE LOLAB LIPOPROTEIN INSERTION APPARATUS"/>
    <property type="match status" value="1"/>
</dbReference>
<dbReference type="Gene3D" id="2.20.140.10">
    <property type="entry name" value="WGR domain"/>
    <property type="match status" value="1"/>
</dbReference>
<dbReference type="CDD" id="cd07996">
    <property type="entry name" value="WGR_MMR_like"/>
    <property type="match status" value="1"/>
</dbReference>
<dbReference type="Pfam" id="PF05406">
    <property type="entry name" value="WGR"/>
    <property type="match status" value="1"/>
</dbReference>
<dbReference type="EMBL" id="SWDX01000006">
    <property type="protein sequence ID" value="TKC59163.1"/>
    <property type="molecule type" value="Genomic_DNA"/>
</dbReference>
<dbReference type="PANTHER" id="PTHR30634:SF13">
    <property type="entry name" value="PROTEIN YEHF"/>
    <property type="match status" value="1"/>
</dbReference>
<sequence>MKKHLKYIDGTSDKFWQIEVNGSEYTVTYGRNGTSGTSQTKTFTDGDECLKVAEKLLNEKVKKGYSENGDVVISPKVTNSKNTSSTNINEILGIYDALVKSGKVADLLPFLKEHSKGNLEALKKQVRKSKRYWVDYVDLSKDPGAKPAQAHHSQWGVRGDVYQKEIILLSALALFNKTDINPWDEVFELLKRAEEPEITAVLQWSSPNWIADFILEKSRRNGWMRFDYLVLRFLESKGLLIWSPELYALTISNFNQWNSKIKIREYIQYITNDKLAYERDVQELFNYETNLHNLFFRDNDQQAYNEFSAWEIIYDALLQEGKLDRKQFISETILMQTKDWNNNLKSFFRKRLASLNLEPDELMQYQESIFACLHYSYAPIVNFAMELVKKMYEHKKFNASSFLDWLEPVMMGNDNKAAIKTVLPVLEKMNKLYPKLNKKVSSLIADIYIIPDLNLQERATKVLLKIASAKDKDLQEKLAGYTSLMQGNIPLNLGELLPKAAQTAHVDLSETYHFAATTKKVLIEEVVLPKDWNDIVYLFGSFINSDEVLDTELLLNTYITQKHLFPADYSTQLDPYKKQLEKSYFESIHKAYASVFLQQKMYDMNYQFKIKDNAYHKTRTLLLIKPMLHAAQEQINSNLNLPMLSFPTHKPHWIAPKVLMERLITRQQNDIKINYLDLNIAIGRMPREQTEEAIPLLNQLTGELKNLMAFCLGTTKEITFKPASILGKLVSKVKGDTDTDYRSIKSVAARTYYPQETFSQFEDTYLKDYPFVVAPFKPELEIKERWNEYINYQTKQKERSPSWYELSFHVSGYQNVPDYCLYGLDVYGKKDSWEYIMGSEGNVYYWHSLMPQNADALSSFLINSSCSHADKGGKELKGFLNLLNKGGFPYSDLTMLVFACTFFQSKKDIRLMAAEVLINLIEQQAVDLELLAEKLGYLSSNKYGAFLRLADSIGTLKDVSPLHNSAYLQLMEGIFKHLTDVEKLPVNFKKMVEHYIDVLYKTNQQPSAISIAFYNKWKDNATLKALIKQIIK</sequence>